<keyword evidence="1" id="KW-0812">Transmembrane</keyword>
<evidence type="ECO:0008006" key="4">
    <source>
        <dbReference type="Google" id="ProtNLM"/>
    </source>
</evidence>
<evidence type="ECO:0000313" key="3">
    <source>
        <dbReference type="Proteomes" id="UP000182486"/>
    </source>
</evidence>
<evidence type="ECO:0000313" key="2">
    <source>
        <dbReference type="EMBL" id="OJF12770.1"/>
    </source>
</evidence>
<sequence length="190" mass="20154">MEQDPRQAPAATGPAGAPVPEAVAALAATHGLGSLELARKGQNPFANFGLGIGAAAALFGIAALINWSLEFIPFRPLAFIAVLFVIGALFCVLMAFAALFAGFTADYLYAGGLVHTKNGRAQVVAWPDVDMLRVRFKKDDPTRALAYELVALDGRKVPVTAHTEDTLGTRLQQVVAGLNRPVVDWVKEKS</sequence>
<evidence type="ECO:0000256" key="1">
    <source>
        <dbReference type="SAM" id="Phobius"/>
    </source>
</evidence>
<comment type="caution">
    <text evidence="2">The sequence shown here is derived from an EMBL/GenBank/DDBJ whole genome shotgun (WGS) entry which is preliminary data.</text>
</comment>
<keyword evidence="3" id="KW-1185">Reference proteome</keyword>
<name>A0A1K0G670_9ACTN</name>
<feature type="transmembrane region" description="Helical" evidence="1">
    <location>
        <begin position="45"/>
        <end position="65"/>
    </location>
</feature>
<gene>
    <name evidence="2" type="ORF">BG844_18755</name>
</gene>
<feature type="transmembrane region" description="Helical" evidence="1">
    <location>
        <begin position="77"/>
        <end position="110"/>
    </location>
</feature>
<proteinExistence type="predicted"/>
<organism evidence="2 3">
    <name type="scientific">Couchioplanes caeruleus subsp. caeruleus</name>
    <dbReference type="NCBI Taxonomy" id="56427"/>
    <lineage>
        <taxon>Bacteria</taxon>
        <taxon>Bacillati</taxon>
        <taxon>Actinomycetota</taxon>
        <taxon>Actinomycetes</taxon>
        <taxon>Micromonosporales</taxon>
        <taxon>Micromonosporaceae</taxon>
        <taxon>Couchioplanes</taxon>
    </lineage>
</organism>
<keyword evidence="1" id="KW-1133">Transmembrane helix</keyword>
<reference evidence="2 3" key="1">
    <citation type="submission" date="2016-09" db="EMBL/GenBank/DDBJ databases">
        <title>Couchioplanes caeruleus draft genome sequence.</title>
        <authorList>
            <person name="Sheehan J."/>
            <person name="Caffrey P."/>
        </authorList>
    </citation>
    <scope>NUCLEOTIDE SEQUENCE [LARGE SCALE GENOMIC DNA]</scope>
    <source>
        <strain evidence="2 3">DSM 43634</strain>
    </source>
</reference>
<dbReference type="AlphaFoldDB" id="A0A1K0G670"/>
<accession>A0A1K0G670</accession>
<protein>
    <recommendedName>
        <fullName evidence="4">DUF304 domain-containing protein</fullName>
    </recommendedName>
</protein>
<dbReference type="Proteomes" id="UP000182486">
    <property type="component" value="Unassembled WGS sequence"/>
</dbReference>
<dbReference type="EMBL" id="MEIA01000197">
    <property type="protein sequence ID" value="OJF12770.1"/>
    <property type="molecule type" value="Genomic_DNA"/>
</dbReference>
<keyword evidence="1" id="KW-0472">Membrane</keyword>